<keyword evidence="4" id="KW-0472">Membrane</keyword>
<organism evidence="7 8">
    <name type="scientific">Streptomyces coffeae</name>
    <dbReference type="NCBI Taxonomy" id="621382"/>
    <lineage>
        <taxon>Bacteria</taxon>
        <taxon>Bacillati</taxon>
        <taxon>Actinomycetota</taxon>
        <taxon>Actinomycetes</taxon>
        <taxon>Kitasatosporales</taxon>
        <taxon>Streptomycetaceae</taxon>
        <taxon>Streptomyces</taxon>
    </lineage>
</organism>
<evidence type="ECO:0000256" key="5">
    <source>
        <dbReference type="SAM" id="MobiDB-lite"/>
    </source>
</evidence>
<feature type="domain" description="DUF202" evidence="6">
    <location>
        <begin position="56"/>
        <end position="79"/>
    </location>
</feature>
<keyword evidence="2" id="KW-0812">Transmembrane</keyword>
<sequence length="143" mass="15202">MHQVLLGLHYCPSEFQGWPWVPELCSGAHDVLHTGKPDLAAGKGTPGHAEHGSRARDHLANARTHLAWLRTAISMAALGSPEQALAPSVLTAVPPASTLRHKPDSSSPRPHPTRCPWHHAGVGPKGCSEPGIRSSYSPVHVPP</sequence>
<evidence type="ECO:0000313" key="8">
    <source>
        <dbReference type="Proteomes" id="UP000634229"/>
    </source>
</evidence>
<gene>
    <name evidence="7" type="ORF">JK363_05285</name>
</gene>
<evidence type="ECO:0000259" key="6">
    <source>
        <dbReference type="Pfam" id="PF02656"/>
    </source>
</evidence>
<evidence type="ECO:0000313" key="7">
    <source>
        <dbReference type="EMBL" id="MBL1096086.1"/>
    </source>
</evidence>
<accession>A0ABS1N8A4</accession>
<protein>
    <submittedName>
        <fullName evidence="7">DUF202 domain-containing protein</fullName>
    </submittedName>
</protein>
<name>A0ABS1N8A4_9ACTN</name>
<evidence type="ECO:0000256" key="2">
    <source>
        <dbReference type="ARBA" id="ARBA00022692"/>
    </source>
</evidence>
<feature type="region of interest" description="Disordered" evidence="5">
    <location>
        <begin position="36"/>
        <end position="56"/>
    </location>
</feature>
<reference evidence="7 8" key="1">
    <citation type="submission" date="2021-01" db="EMBL/GenBank/DDBJ databases">
        <title>WGS of actinomycetes isolated from Thailand.</title>
        <authorList>
            <person name="Thawai C."/>
        </authorList>
    </citation>
    <scope>NUCLEOTIDE SEQUENCE [LARGE SCALE GENOMIC DNA]</scope>
    <source>
        <strain evidence="7 8">CA1R205</strain>
    </source>
</reference>
<comment type="subcellular location">
    <subcellularLocation>
        <location evidence="1">Endomembrane system</location>
        <topology evidence="1">Multi-pass membrane protein</topology>
    </subcellularLocation>
</comment>
<dbReference type="Proteomes" id="UP000634229">
    <property type="component" value="Unassembled WGS sequence"/>
</dbReference>
<keyword evidence="8" id="KW-1185">Reference proteome</keyword>
<keyword evidence="3" id="KW-1133">Transmembrane helix</keyword>
<evidence type="ECO:0000256" key="1">
    <source>
        <dbReference type="ARBA" id="ARBA00004127"/>
    </source>
</evidence>
<evidence type="ECO:0000256" key="4">
    <source>
        <dbReference type="ARBA" id="ARBA00023136"/>
    </source>
</evidence>
<comment type="caution">
    <text evidence="7">The sequence shown here is derived from an EMBL/GenBank/DDBJ whole genome shotgun (WGS) entry which is preliminary data.</text>
</comment>
<proteinExistence type="predicted"/>
<dbReference type="InterPro" id="IPR003807">
    <property type="entry name" value="DUF202"/>
</dbReference>
<evidence type="ECO:0000256" key="3">
    <source>
        <dbReference type="ARBA" id="ARBA00022989"/>
    </source>
</evidence>
<dbReference type="EMBL" id="JAERRF010000003">
    <property type="protein sequence ID" value="MBL1096086.1"/>
    <property type="molecule type" value="Genomic_DNA"/>
</dbReference>
<feature type="region of interest" description="Disordered" evidence="5">
    <location>
        <begin position="89"/>
        <end position="143"/>
    </location>
</feature>
<dbReference type="Pfam" id="PF02656">
    <property type="entry name" value="DUF202"/>
    <property type="match status" value="1"/>
</dbReference>